<evidence type="ECO:0000256" key="7">
    <source>
        <dbReference type="SAM" id="Phobius"/>
    </source>
</evidence>
<dbReference type="GO" id="GO:0004497">
    <property type="term" value="F:monooxygenase activity"/>
    <property type="evidence" value="ECO:0007669"/>
    <property type="project" value="UniProtKB-KW"/>
</dbReference>
<dbReference type="AlphaFoldDB" id="A0A7R7XGY8"/>
<keyword evidence="4" id="KW-0560">Oxidoreductase</keyword>
<dbReference type="GO" id="GO:0016020">
    <property type="term" value="C:membrane"/>
    <property type="evidence" value="ECO:0007669"/>
    <property type="project" value="UniProtKB-SubCell"/>
</dbReference>
<dbReference type="Proteomes" id="UP000654913">
    <property type="component" value="Chromosome 2"/>
</dbReference>
<protein>
    <recommendedName>
        <fullName evidence="10">DUF1772-domain-containing protein</fullName>
    </recommendedName>
</protein>
<dbReference type="GeneID" id="64971161"/>
<keyword evidence="9" id="KW-1185">Reference proteome</keyword>
<sequence>MAQYPPGIRVAQAVGLTGAAYLAGNIASFTLASVPALQTAHARYQAPLTLIVKQWRDMYEAGHSQNPPVAILAASAFAFLAWSVHRDVAIAALAPRNASTLYGLAAALTVGIVPWTLATMMGVNRLLLERAGNAAWAPSGEKGEEEEVEVTGALAKWKTLNGVRALLPLLGVVAGVCAF</sequence>
<dbReference type="PANTHER" id="PTHR35042">
    <property type="entry name" value="ANTHRONE OXYGENASE ENCC"/>
    <property type="match status" value="1"/>
</dbReference>
<feature type="transmembrane region" description="Helical" evidence="7">
    <location>
        <begin position="104"/>
        <end position="123"/>
    </location>
</feature>
<evidence type="ECO:0000313" key="8">
    <source>
        <dbReference type="EMBL" id="BCS21156.1"/>
    </source>
</evidence>
<evidence type="ECO:0000256" key="3">
    <source>
        <dbReference type="ARBA" id="ARBA00022989"/>
    </source>
</evidence>
<organism evidence="8 9">
    <name type="scientific">Aspergillus puulaauensis</name>
    <dbReference type="NCBI Taxonomy" id="1220207"/>
    <lineage>
        <taxon>Eukaryota</taxon>
        <taxon>Fungi</taxon>
        <taxon>Dikarya</taxon>
        <taxon>Ascomycota</taxon>
        <taxon>Pezizomycotina</taxon>
        <taxon>Eurotiomycetes</taxon>
        <taxon>Eurotiomycetidae</taxon>
        <taxon>Eurotiales</taxon>
        <taxon>Aspergillaceae</taxon>
        <taxon>Aspergillus</taxon>
    </lineage>
</organism>
<keyword evidence="4" id="KW-0503">Monooxygenase</keyword>
<keyword evidence="5 7" id="KW-0472">Membrane</keyword>
<reference evidence="8" key="1">
    <citation type="submission" date="2021-01" db="EMBL/GenBank/DDBJ databases">
        <authorList>
            <consortium name="Aspergillus puulaauensis MK2 genome sequencing consortium"/>
            <person name="Kazuki M."/>
            <person name="Futagami T."/>
        </authorList>
    </citation>
    <scope>NUCLEOTIDE SEQUENCE</scope>
    <source>
        <strain evidence="8">MK2</strain>
    </source>
</reference>
<comment type="subcellular location">
    <subcellularLocation>
        <location evidence="1">Membrane</location>
        <topology evidence="1">Multi-pass membrane protein</topology>
    </subcellularLocation>
</comment>
<dbReference type="InterPro" id="IPR013901">
    <property type="entry name" value="Anthrone_oxy"/>
</dbReference>
<evidence type="ECO:0000256" key="4">
    <source>
        <dbReference type="ARBA" id="ARBA00023033"/>
    </source>
</evidence>
<accession>A0A7R7XGY8</accession>
<dbReference type="RefSeq" id="XP_041553350.1">
    <property type="nucleotide sequence ID" value="XM_041700356.1"/>
</dbReference>
<comment type="similarity">
    <text evidence="6">Belongs to the anthrone oxygenase family.</text>
</comment>
<evidence type="ECO:0000313" key="9">
    <source>
        <dbReference type="Proteomes" id="UP000654913"/>
    </source>
</evidence>
<dbReference type="OrthoDB" id="5954308at2759"/>
<evidence type="ECO:0000256" key="2">
    <source>
        <dbReference type="ARBA" id="ARBA00022692"/>
    </source>
</evidence>
<gene>
    <name evidence="8" type="ORF">APUU_21588A</name>
</gene>
<reference evidence="8" key="2">
    <citation type="submission" date="2021-02" db="EMBL/GenBank/DDBJ databases">
        <title>Aspergillus puulaauensis MK2 genome sequence.</title>
        <authorList>
            <person name="Futagami T."/>
            <person name="Mori K."/>
            <person name="Kadooka C."/>
            <person name="Tanaka T."/>
        </authorList>
    </citation>
    <scope>NUCLEOTIDE SEQUENCE</scope>
    <source>
        <strain evidence="8">MK2</strain>
    </source>
</reference>
<dbReference type="KEGG" id="apuu:APUU_21588A"/>
<evidence type="ECO:0000256" key="5">
    <source>
        <dbReference type="ARBA" id="ARBA00023136"/>
    </source>
</evidence>
<dbReference type="Pfam" id="PF08592">
    <property type="entry name" value="Anthrone_oxy"/>
    <property type="match status" value="1"/>
</dbReference>
<evidence type="ECO:0000256" key="1">
    <source>
        <dbReference type="ARBA" id="ARBA00004141"/>
    </source>
</evidence>
<keyword evidence="3 7" id="KW-1133">Transmembrane helix</keyword>
<evidence type="ECO:0008006" key="10">
    <source>
        <dbReference type="Google" id="ProtNLM"/>
    </source>
</evidence>
<dbReference type="EMBL" id="AP024444">
    <property type="protein sequence ID" value="BCS21156.1"/>
    <property type="molecule type" value="Genomic_DNA"/>
</dbReference>
<proteinExistence type="inferred from homology"/>
<feature type="transmembrane region" description="Helical" evidence="7">
    <location>
        <begin position="66"/>
        <end position="84"/>
    </location>
</feature>
<dbReference type="PANTHER" id="PTHR35042:SF1">
    <property type="entry name" value="DUF1772-DOMAIN-CONTAINING PROTEIN"/>
    <property type="match status" value="1"/>
</dbReference>
<keyword evidence="2 7" id="KW-0812">Transmembrane</keyword>
<name>A0A7R7XGY8_9EURO</name>
<evidence type="ECO:0000256" key="6">
    <source>
        <dbReference type="ARBA" id="ARBA00034313"/>
    </source>
</evidence>